<dbReference type="EMBL" id="LR134515">
    <property type="protein sequence ID" value="VEJ16162.1"/>
    <property type="molecule type" value="Genomic_DNA"/>
</dbReference>
<evidence type="ECO:0000313" key="5">
    <source>
        <dbReference type="Proteomes" id="UP000275510"/>
    </source>
</evidence>
<evidence type="ECO:0000259" key="2">
    <source>
        <dbReference type="Pfam" id="PF00849"/>
    </source>
</evidence>
<accession>A0A223MF52</accession>
<dbReference type="GO" id="GO:0160151">
    <property type="term" value="F:tRNA pseudouridine(32) synthase activity"/>
    <property type="evidence" value="ECO:0007669"/>
    <property type="project" value="UniProtKB-EC"/>
</dbReference>
<proteinExistence type="inferred from homology"/>
<reference evidence="3" key="2">
    <citation type="journal article" date="2021" name="Vet Sci">
        <title>O-Serogroups and Pathovirotypes of Escherichia coli Isolated from Post-Weaning Piglets Showing Diarrhoea and/or Oedema in South Korea.</title>
        <authorList>
            <person name="Byun J.W."/>
            <person name="Moon B.Y."/>
            <person name="Do K.H."/>
            <person name="Lee K."/>
            <person name="Lee H.Y."/>
            <person name="Kim W.I."/>
            <person name="So B."/>
            <person name="Lee W.K."/>
        </authorList>
    </citation>
    <scope>NUCLEOTIDE SEQUENCE</scope>
    <source>
        <strain evidence="3">84/14</strain>
    </source>
</reference>
<name>A0A223MF52_ACTPL</name>
<dbReference type="CDD" id="cd02869">
    <property type="entry name" value="PseudoU_synth_RluA_like"/>
    <property type="match status" value="1"/>
</dbReference>
<evidence type="ECO:0000313" key="3">
    <source>
        <dbReference type="EMBL" id="MCY6522870.1"/>
    </source>
</evidence>
<dbReference type="InterPro" id="IPR050188">
    <property type="entry name" value="RluA_PseudoU_synthase"/>
</dbReference>
<keyword evidence="4" id="KW-0413">Isomerase</keyword>
<reference evidence="4 5" key="1">
    <citation type="submission" date="2018-12" db="EMBL/GenBank/DDBJ databases">
        <authorList>
            <consortium name="Pathogen Informatics"/>
        </authorList>
    </citation>
    <scope>NUCLEOTIDE SEQUENCE [LARGE SCALE GENOMIC DNA]</scope>
    <source>
        <strain evidence="4 5">NCTC10976</strain>
    </source>
</reference>
<protein>
    <submittedName>
        <fullName evidence="4">RNA pseudouridine synthase</fullName>
        <ecNumber evidence="4">5.4.99.28</ecNumber>
    </submittedName>
    <submittedName>
        <fullName evidence="3">TIGR01621 family pseudouridine synthase</fullName>
    </submittedName>
</protein>
<sequence length="216" mass="24701">MTEKLTICFQHHDFVVIDKPVGVSVHKDEEAIGLTENLAEQLQAEQVWLVHRLDKVTSGLLIFALNKQAAVHFYHLFEQHKIEKTYWALSDQKPKKKQGKISGDMQKSRNGAWKLFHSKQNPAVTQFVSHSLEPNLRHFILQPKTGKTHQLRVAMKSLGSPILGDQRYAGTAADRVYLHAYQLKFDYQGESFCIQSQPTSGRFWAKLGNAEHLKNI</sequence>
<dbReference type="RefSeq" id="WP_005596082.1">
    <property type="nucleotide sequence ID" value="NZ_CBDBSU010000017.1"/>
</dbReference>
<dbReference type="SUPFAM" id="SSF55120">
    <property type="entry name" value="Pseudouridine synthase"/>
    <property type="match status" value="1"/>
</dbReference>
<gene>
    <name evidence="4" type="primary">rluA_1</name>
    <name evidence="4" type="ORF">NCTC10976_00238</name>
    <name evidence="3" type="ORF">OYG11_01195</name>
</gene>
<dbReference type="EC" id="5.4.99.28" evidence="4"/>
<dbReference type="PANTHER" id="PTHR21600:SF87">
    <property type="entry name" value="RNA PSEUDOURIDYLATE SYNTHASE DOMAIN-CONTAINING PROTEIN 1"/>
    <property type="match status" value="1"/>
</dbReference>
<dbReference type="InterPro" id="IPR020103">
    <property type="entry name" value="PsdUridine_synth_cat_dom_sf"/>
</dbReference>
<comment type="similarity">
    <text evidence="1">Belongs to the pseudouridine synthase RluA family.</text>
</comment>
<dbReference type="OMA" id="RGYLHAW"/>
<feature type="domain" description="Pseudouridine synthase RsuA/RluA-like" evidence="2">
    <location>
        <begin position="13"/>
        <end position="156"/>
    </location>
</feature>
<dbReference type="PANTHER" id="PTHR21600">
    <property type="entry name" value="MITOCHONDRIAL RNA PSEUDOURIDINE SYNTHASE"/>
    <property type="match status" value="1"/>
</dbReference>
<dbReference type="GO" id="GO:0003723">
    <property type="term" value="F:RNA binding"/>
    <property type="evidence" value="ECO:0007669"/>
    <property type="project" value="InterPro"/>
</dbReference>
<dbReference type="NCBIfam" id="TIGR01621">
    <property type="entry name" value="RluA-like"/>
    <property type="match status" value="1"/>
</dbReference>
<dbReference type="GO" id="GO:0000455">
    <property type="term" value="P:enzyme-directed rRNA pseudouridine synthesis"/>
    <property type="evidence" value="ECO:0007669"/>
    <property type="project" value="TreeGrafter"/>
</dbReference>
<dbReference type="GeneID" id="48598376"/>
<dbReference type="PROSITE" id="PS01129">
    <property type="entry name" value="PSI_RLU"/>
    <property type="match status" value="1"/>
</dbReference>
<dbReference type="Proteomes" id="UP000275510">
    <property type="component" value="Chromosome"/>
</dbReference>
<dbReference type="Gene3D" id="3.30.2350.10">
    <property type="entry name" value="Pseudouridine synthase"/>
    <property type="match status" value="1"/>
</dbReference>
<dbReference type="Proteomes" id="UP001077788">
    <property type="component" value="Unassembled WGS sequence"/>
</dbReference>
<evidence type="ECO:0000256" key="1">
    <source>
        <dbReference type="ARBA" id="ARBA00010876"/>
    </source>
</evidence>
<evidence type="ECO:0000313" key="4">
    <source>
        <dbReference type="EMBL" id="VEJ16162.1"/>
    </source>
</evidence>
<dbReference type="Pfam" id="PF00849">
    <property type="entry name" value="PseudoU_synth_2"/>
    <property type="match status" value="1"/>
</dbReference>
<dbReference type="AlphaFoldDB" id="A0A223MF52"/>
<dbReference type="InterPro" id="IPR006145">
    <property type="entry name" value="PsdUridine_synth_RsuA/RluA"/>
</dbReference>
<reference evidence="3" key="3">
    <citation type="submission" date="2022-12" db="EMBL/GenBank/DDBJ databases">
        <authorList>
            <person name="Kardos G."/>
            <person name="Sarkozi R."/>
            <person name="Laczko L."/>
            <person name="Marton S."/>
            <person name="Makrai L."/>
            <person name="Banyai K."/>
            <person name="Fodor L."/>
        </authorList>
    </citation>
    <scope>NUCLEOTIDE SEQUENCE</scope>
    <source>
        <strain evidence="3">84/14</strain>
    </source>
</reference>
<organism evidence="4 5">
    <name type="scientific">Actinobacillus pleuropneumoniae</name>
    <name type="common">Haemophilus pleuropneumoniae</name>
    <dbReference type="NCBI Taxonomy" id="715"/>
    <lineage>
        <taxon>Bacteria</taxon>
        <taxon>Pseudomonadati</taxon>
        <taxon>Pseudomonadota</taxon>
        <taxon>Gammaproteobacteria</taxon>
        <taxon>Pasteurellales</taxon>
        <taxon>Pasteurellaceae</taxon>
        <taxon>Actinobacillus</taxon>
    </lineage>
</organism>
<dbReference type="InterPro" id="IPR006508">
    <property type="entry name" value="PsdUridine_synth_RluA-like"/>
</dbReference>
<dbReference type="OrthoDB" id="9807829at2"/>
<dbReference type="EMBL" id="JAPQFC010000001">
    <property type="protein sequence ID" value="MCY6522870.1"/>
    <property type="molecule type" value="Genomic_DNA"/>
</dbReference>
<dbReference type="InterPro" id="IPR006224">
    <property type="entry name" value="PsdUridine_synth_RluA-like_CS"/>
</dbReference>